<dbReference type="OrthoDB" id="1669152at2"/>
<comment type="caution">
    <text evidence="1">The sequence shown here is derived from an EMBL/GenBank/DDBJ whole genome shotgun (WGS) entry which is preliminary data.</text>
</comment>
<evidence type="ECO:0000313" key="1">
    <source>
        <dbReference type="EMBL" id="MBA4543661.1"/>
    </source>
</evidence>
<evidence type="ECO:0000313" key="2">
    <source>
        <dbReference type="Proteomes" id="UP000530514"/>
    </source>
</evidence>
<accession>A0A7W2AIC9</accession>
<dbReference type="EMBL" id="JACEIP010000019">
    <property type="protein sequence ID" value="MBA4543661.1"/>
    <property type="molecule type" value="Genomic_DNA"/>
</dbReference>
<gene>
    <name evidence="1" type="ORF">H1164_12255</name>
</gene>
<organism evidence="1 2">
    <name type="scientific">Thermoactinomyces daqus</name>
    <dbReference type="NCBI Taxonomy" id="1329516"/>
    <lineage>
        <taxon>Bacteria</taxon>
        <taxon>Bacillati</taxon>
        <taxon>Bacillota</taxon>
        <taxon>Bacilli</taxon>
        <taxon>Bacillales</taxon>
        <taxon>Thermoactinomycetaceae</taxon>
        <taxon>Thermoactinomyces</taxon>
    </lineage>
</organism>
<dbReference type="AlphaFoldDB" id="A0A7W2AIC9"/>
<dbReference type="RefSeq" id="WP_033099093.1">
    <property type="nucleotide sequence ID" value="NZ_JACEIP010000019.1"/>
</dbReference>
<proteinExistence type="predicted"/>
<reference evidence="1 2" key="1">
    <citation type="submission" date="2020-07" db="EMBL/GenBank/DDBJ databases">
        <authorList>
            <person name="Feng H."/>
        </authorList>
    </citation>
    <scope>NUCLEOTIDE SEQUENCE [LARGE SCALE GENOMIC DNA]</scope>
    <source>
        <strain evidence="2">s-11</strain>
    </source>
</reference>
<sequence length="245" mass="27672">MLSLKKLIGTAAVLGLIGGIAFGVHQVSFAQVKKQILGESGQTQQLQGTHREKAEEIVAKQLGMDVAQVKQLMATYQVKPGKLAIAGVIAKLSRQPLDQVLQTMKQKQNWKEVLSVYHLDRRAVVQELHKWFPRAHAAKWLKNHPAVAFEILADYLGRTPAEIQQALYHSRLGLPGAVKAAVLSKASGKSYEEVLKLKEEKKSWKEVEQVLQIDQAKLKAEYKKLKSVFRKEIKQWRQQWEKNPA</sequence>
<name>A0A7W2AIC9_9BACL</name>
<keyword evidence="2" id="KW-1185">Reference proteome</keyword>
<protein>
    <submittedName>
        <fullName evidence="1">Uncharacterized protein</fullName>
    </submittedName>
</protein>
<dbReference type="Proteomes" id="UP000530514">
    <property type="component" value="Unassembled WGS sequence"/>
</dbReference>